<gene>
    <name evidence="1" type="ORF">JNB71_02700</name>
</gene>
<reference evidence="1 2" key="1">
    <citation type="journal article" date="2021" name="MBio">
        <title>Poor Competitiveness of Bradyrhizobium in Pigeon Pea Root Colonization in Indian Soils.</title>
        <authorList>
            <person name="Chalasani D."/>
            <person name="Basu A."/>
            <person name="Pullabhotla S.V.S.R.N."/>
            <person name="Jorrin B."/>
            <person name="Neal A.L."/>
            <person name="Poole P.S."/>
            <person name="Podile A.R."/>
            <person name="Tkacz A."/>
        </authorList>
    </citation>
    <scope>NUCLEOTIDE SEQUENCE [LARGE SCALE GENOMIC DNA]</scope>
    <source>
        <strain evidence="1 2">HU44</strain>
    </source>
</reference>
<evidence type="ECO:0000313" key="2">
    <source>
        <dbReference type="Proteomes" id="UP000757604"/>
    </source>
</evidence>
<keyword evidence="2" id="KW-1185">Reference proteome</keyword>
<evidence type="ECO:0000313" key="1">
    <source>
        <dbReference type="EMBL" id="MBW9062217.1"/>
    </source>
</evidence>
<dbReference type="EMBL" id="JAEUAO010000001">
    <property type="protein sequence ID" value="MBW9062217.1"/>
    <property type="molecule type" value="Genomic_DNA"/>
</dbReference>
<proteinExistence type="predicted"/>
<comment type="caution">
    <text evidence="1">The sequence shown here is derived from an EMBL/GenBank/DDBJ whole genome shotgun (WGS) entry which is preliminary data.</text>
</comment>
<accession>A0ABS7H4R9</accession>
<name>A0ABS7H4R9_9HYPH</name>
<organism evidence="1 2">
    <name type="scientific">Rhizobium herbae</name>
    <dbReference type="NCBI Taxonomy" id="508661"/>
    <lineage>
        <taxon>Bacteria</taxon>
        <taxon>Pseudomonadati</taxon>
        <taxon>Pseudomonadota</taxon>
        <taxon>Alphaproteobacteria</taxon>
        <taxon>Hyphomicrobiales</taxon>
        <taxon>Rhizobiaceae</taxon>
        <taxon>Rhizobium/Agrobacterium group</taxon>
        <taxon>Rhizobium</taxon>
    </lineage>
</organism>
<dbReference type="Proteomes" id="UP000757604">
    <property type="component" value="Unassembled WGS sequence"/>
</dbReference>
<dbReference type="RefSeq" id="WP_220370291.1">
    <property type="nucleotide sequence ID" value="NZ_JAEUAO010000001.1"/>
</dbReference>
<sequence length="196" mass="22541">MAEINDPTRRDIIAETAFNVATLRFLATGMAYSEILETAESVATVQLEALRNRYAKEKISPLNTTEIEEVDRAQNRIYEFGLKINHNNNLIFKPTFSGHGFIHLCEGDLRTDREIVEFKYVSRNFRSSDLKQTLVYCCLNFFEDKNSFERIILVNPFRGAILEVRTDELVNACGGVSFDEFAYRFSYYVCSGDVSR</sequence>
<protein>
    <submittedName>
        <fullName evidence="1">Uncharacterized protein</fullName>
    </submittedName>
</protein>